<comment type="caution">
    <text evidence="1">The sequence shown here is derived from an EMBL/GenBank/DDBJ whole genome shotgun (WGS) entry which is preliminary data.</text>
</comment>
<reference evidence="1 2" key="1">
    <citation type="submission" date="2015-06" db="EMBL/GenBank/DDBJ databases">
        <title>The Genome Sequence of None.</title>
        <authorList>
            <consortium name="The Broad Institute Genomics Platform"/>
            <consortium name="The Broad Institute Genome Sequencing Center for Infectious Disease"/>
            <person name="Earl A.M."/>
            <person name="Onderdonk A.B."/>
            <person name="Kirby J."/>
            <person name="Ferraro M.J."/>
            <person name="Huang S."/>
            <person name="Spencer M."/>
            <person name="Fodor A."/>
            <person name="Hooper D."/>
            <person name="Dekker J."/>
            <person name="O'Brien T."/>
            <person name="Quan V."/>
            <person name="Gombosev A."/>
            <person name="Delaney M."/>
            <person name="DuBois A."/>
            <person name="Ernst C."/>
            <person name="Kim D.S."/>
            <person name="Rossman W."/>
            <person name="Gohs F."/>
            <person name="Petruso H."/>
            <person name="Nozar T."/>
            <person name="Mougeot F."/>
            <person name="Manson-McGuire A."/>
            <person name="Young S."/>
            <person name="Abouelleil A."/>
            <person name="Cao P."/>
            <person name="Chapman S.B."/>
            <person name="Griggs A."/>
            <person name="Priest M."/>
            <person name="Shea T."/>
            <person name="Wortman I."/>
            <person name="Wortman J.R."/>
            <person name="Nusbaum C."/>
            <person name="Birren B."/>
        </authorList>
    </citation>
    <scope>NUCLEOTIDE SEQUENCE [LARGE SCALE GENOMIC DNA]</scope>
    <source>
        <strain evidence="1 2">MGH87</strain>
    </source>
</reference>
<accession>A0ABR5GH40</accession>
<gene>
    <name evidence="1" type="ORF">SK91_02043</name>
</gene>
<proteinExistence type="predicted"/>
<dbReference type="EMBL" id="LEUS01000012">
    <property type="protein sequence ID" value="KLY39374.1"/>
    <property type="molecule type" value="Genomic_DNA"/>
</dbReference>
<evidence type="ECO:0000313" key="2">
    <source>
        <dbReference type="Proteomes" id="UP000036305"/>
    </source>
</evidence>
<keyword evidence="2" id="KW-1185">Reference proteome</keyword>
<dbReference type="Proteomes" id="UP000036305">
    <property type="component" value="Unassembled WGS sequence"/>
</dbReference>
<evidence type="ECO:0000313" key="1">
    <source>
        <dbReference type="EMBL" id="KLY39374.1"/>
    </source>
</evidence>
<sequence>MRMHFSHTLAPLQYHFPILMNVRLQFGEEKRTKTALGPLYVTIAGLTQSAVFQHRLNRKSALAPLAIKRS</sequence>
<organism evidence="1 2">
    <name type="scientific">Klebsiella michiganensis</name>
    <dbReference type="NCBI Taxonomy" id="1134687"/>
    <lineage>
        <taxon>Bacteria</taxon>
        <taxon>Pseudomonadati</taxon>
        <taxon>Pseudomonadota</taxon>
        <taxon>Gammaproteobacteria</taxon>
        <taxon>Enterobacterales</taxon>
        <taxon>Enterobacteriaceae</taxon>
        <taxon>Klebsiella/Raoultella group</taxon>
        <taxon>Klebsiella</taxon>
    </lineage>
</organism>
<name>A0ABR5GH40_9ENTR</name>
<protein>
    <submittedName>
        <fullName evidence="1">Uncharacterized protein</fullName>
    </submittedName>
</protein>